<protein>
    <submittedName>
        <fullName evidence="2">Uncharacterized protein</fullName>
    </submittedName>
</protein>
<evidence type="ECO:0000313" key="2">
    <source>
        <dbReference type="WBParaSite" id="nRc.2.0.1.t10276-RA"/>
    </source>
</evidence>
<dbReference type="WBParaSite" id="nRc.2.0.1.t10276-RA">
    <property type="protein sequence ID" value="nRc.2.0.1.t10276-RA"/>
    <property type="gene ID" value="nRc.2.0.1.g10276"/>
</dbReference>
<dbReference type="AlphaFoldDB" id="A0A915IAH0"/>
<name>A0A915IAH0_ROMCU</name>
<organism evidence="1 2">
    <name type="scientific">Romanomermis culicivorax</name>
    <name type="common">Nematode worm</name>
    <dbReference type="NCBI Taxonomy" id="13658"/>
    <lineage>
        <taxon>Eukaryota</taxon>
        <taxon>Metazoa</taxon>
        <taxon>Ecdysozoa</taxon>
        <taxon>Nematoda</taxon>
        <taxon>Enoplea</taxon>
        <taxon>Dorylaimia</taxon>
        <taxon>Mermithida</taxon>
        <taxon>Mermithoidea</taxon>
        <taxon>Mermithidae</taxon>
        <taxon>Romanomermis</taxon>
    </lineage>
</organism>
<evidence type="ECO:0000313" key="1">
    <source>
        <dbReference type="Proteomes" id="UP000887565"/>
    </source>
</evidence>
<sequence>MSSAREVSADDMAASSCTIAHWGRLAASPAWDSSSPSLLTASHLSLGLPDSIVSGAAAYSDKKEFRSCMKEQLQCLNYGELFGYHYFGLVLKNVCNSAPIARILLETKATSI</sequence>
<accession>A0A915IAH0</accession>
<reference evidence="2" key="1">
    <citation type="submission" date="2022-11" db="UniProtKB">
        <authorList>
            <consortium name="WormBaseParasite"/>
        </authorList>
    </citation>
    <scope>IDENTIFICATION</scope>
</reference>
<proteinExistence type="predicted"/>
<dbReference type="Proteomes" id="UP000887565">
    <property type="component" value="Unplaced"/>
</dbReference>
<keyword evidence="1" id="KW-1185">Reference proteome</keyword>